<evidence type="ECO:0000313" key="2">
    <source>
        <dbReference type="EMBL" id="MBE8713210.1"/>
    </source>
</evidence>
<dbReference type="Pfam" id="PF02620">
    <property type="entry name" value="YceD"/>
    <property type="match status" value="1"/>
</dbReference>
<dbReference type="EMBL" id="PRDK01000004">
    <property type="protein sequence ID" value="MBE8713210.1"/>
    <property type="molecule type" value="Genomic_DNA"/>
</dbReference>
<gene>
    <name evidence="2" type="ORF">C4F49_05930</name>
</gene>
<evidence type="ECO:0000313" key="3">
    <source>
        <dbReference type="Proteomes" id="UP000616201"/>
    </source>
</evidence>
<organism evidence="2 3">
    <name type="scientific">Sphingobacterium hungaricum</name>
    <dbReference type="NCBI Taxonomy" id="2082723"/>
    <lineage>
        <taxon>Bacteria</taxon>
        <taxon>Pseudomonadati</taxon>
        <taxon>Bacteroidota</taxon>
        <taxon>Sphingobacteriia</taxon>
        <taxon>Sphingobacteriales</taxon>
        <taxon>Sphingobacteriaceae</taxon>
        <taxon>Sphingobacterium</taxon>
    </lineage>
</organism>
<feature type="region of interest" description="Disordered" evidence="1">
    <location>
        <begin position="149"/>
        <end position="178"/>
    </location>
</feature>
<dbReference type="InterPro" id="IPR003772">
    <property type="entry name" value="YceD"/>
</dbReference>
<comment type="caution">
    <text evidence="2">The sequence shown here is derived from an EMBL/GenBank/DDBJ whole genome shotgun (WGS) entry which is preliminary data.</text>
</comment>
<dbReference type="RefSeq" id="WP_196935161.1">
    <property type="nucleotide sequence ID" value="NZ_MU158698.1"/>
</dbReference>
<keyword evidence="3" id="KW-1185">Reference proteome</keyword>
<evidence type="ECO:0008006" key="4">
    <source>
        <dbReference type="Google" id="ProtNLM"/>
    </source>
</evidence>
<protein>
    <recommendedName>
        <fullName evidence="4">DUF177 domain-containing protein</fullName>
    </recommendedName>
</protein>
<evidence type="ECO:0000256" key="1">
    <source>
        <dbReference type="SAM" id="MobiDB-lite"/>
    </source>
</evidence>
<feature type="compositionally biased region" description="Acidic residues" evidence="1">
    <location>
        <begin position="154"/>
        <end position="164"/>
    </location>
</feature>
<proteinExistence type="predicted"/>
<accession>A0A928UXK9</accession>
<name>A0A928UXK9_9SPHI</name>
<reference evidence="2" key="1">
    <citation type="submission" date="2018-02" db="EMBL/GenBank/DDBJ databases">
        <authorList>
            <person name="Vasarhelyi B.M."/>
            <person name="Deshmukh S."/>
            <person name="Balint B."/>
            <person name="Kukolya J."/>
        </authorList>
    </citation>
    <scope>NUCLEOTIDE SEQUENCE</scope>
    <source>
        <strain evidence="2">KB22</strain>
    </source>
</reference>
<sequence length="178" mass="20729">MKYLKKYKIPFSGLTTGKHNFEFEIENSFFDCFEQSLVKKGKLNALVELQKQENMLIVNFTIKGTITLTCDVCLQEFDSPLEIQERVLVKFVNESWDENSEEIMVLSKNDYELDISNLLYEYINVSVPMYTRCSEQGVDLVCDPAMLEKLTEPTAEEDQEEEEKTDPRWAALKNIKNN</sequence>
<dbReference type="AlphaFoldDB" id="A0A928UXK9"/>
<dbReference type="Proteomes" id="UP000616201">
    <property type="component" value="Unassembled WGS sequence"/>
</dbReference>